<name>A0A5C3LLT3_9AGAR</name>
<dbReference type="PANTHER" id="PTHR40465:SF1">
    <property type="entry name" value="DUF6534 DOMAIN-CONTAINING PROTEIN"/>
    <property type="match status" value="1"/>
</dbReference>
<dbReference type="EMBL" id="ML213661">
    <property type="protein sequence ID" value="TFK32876.1"/>
    <property type="molecule type" value="Genomic_DNA"/>
</dbReference>
<keyword evidence="1" id="KW-1133">Transmembrane helix</keyword>
<dbReference type="AlphaFoldDB" id="A0A5C3LLT3"/>
<evidence type="ECO:0000313" key="2">
    <source>
        <dbReference type="EMBL" id="TFK32876.1"/>
    </source>
</evidence>
<dbReference type="PANTHER" id="PTHR40465">
    <property type="entry name" value="CHROMOSOME 1, WHOLE GENOME SHOTGUN SEQUENCE"/>
    <property type="match status" value="1"/>
</dbReference>
<evidence type="ECO:0000313" key="3">
    <source>
        <dbReference type="Proteomes" id="UP000308652"/>
    </source>
</evidence>
<evidence type="ECO:0000256" key="1">
    <source>
        <dbReference type="SAM" id="Phobius"/>
    </source>
</evidence>
<dbReference type="STRING" id="68775.A0A5C3LLT3"/>
<reference evidence="2 3" key="1">
    <citation type="journal article" date="2019" name="Nat. Ecol. Evol.">
        <title>Megaphylogeny resolves global patterns of mushroom evolution.</title>
        <authorList>
            <person name="Varga T."/>
            <person name="Krizsan K."/>
            <person name="Foldi C."/>
            <person name="Dima B."/>
            <person name="Sanchez-Garcia M."/>
            <person name="Sanchez-Ramirez S."/>
            <person name="Szollosi G.J."/>
            <person name="Szarkandi J.G."/>
            <person name="Papp V."/>
            <person name="Albert L."/>
            <person name="Andreopoulos W."/>
            <person name="Angelini C."/>
            <person name="Antonin V."/>
            <person name="Barry K.W."/>
            <person name="Bougher N.L."/>
            <person name="Buchanan P."/>
            <person name="Buyck B."/>
            <person name="Bense V."/>
            <person name="Catcheside P."/>
            <person name="Chovatia M."/>
            <person name="Cooper J."/>
            <person name="Damon W."/>
            <person name="Desjardin D."/>
            <person name="Finy P."/>
            <person name="Geml J."/>
            <person name="Haridas S."/>
            <person name="Hughes K."/>
            <person name="Justo A."/>
            <person name="Karasinski D."/>
            <person name="Kautmanova I."/>
            <person name="Kiss B."/>
            <person name="Kocsube S."/>
            <person name="Kotiranta H."/>
            <person name="LaButti K.M."/>
            <person name="Lechner B.E."/>
            <person name="Liimatainen K."/>
            <person name="Lipzen A."/>
            <person name="Lukacs Z."/>
            <person name="Mihaltcheva S."/>
            <person name="Morgado L.N."/>
            <person name="Niskanen T."/>
            <person name="Noordeloos M.E."/>
            <person name="Ohm R.A."/>
            <person name="Ortiz-Santana B."/>
            <person name="Ovrebo C."/>
            <person name="Racz N."/>
            <person name="Riley R."/>
            <person name="Savchenko A."/>
            <person name="Shiryaev A."/>
            <person name="Soop K."/>
            <person name="Spirin V."/>
            <person name="Szebenyi C."/>
            <person name="Tomsovsky M."/>
            <person name="Tulloss R.E."/>
            <person name="Uehling J."/>
            <person name="Grigoriev I.V."/>
            <person name="Vagvolgyi C."/>
            <person name="Papp T."/>
            <person name="Martin F.M."/>
            <person name="Miettinen O."/>
            <person name="Hibbett D.S."/>
            <person name="Nagy L.G."/>
        </authorList>
    </citation>
    <scope>NUCLEOTIDE SEQUENCE [LARGE SCALE GENOMIC DNA]</scope>
    <source>
        <strain evidence="2 3">CBS 166.37</strain>
    </source>
</reference>
<organism evidence="2 3">
    <name type="scientific">Crucibulum laeve</name>
    <dbReference type="NCBI Taxonomy" id="68775"/>
    <lineage>
        <taxon>Eukaryota</taxon>
        <taxon>Fungi</taxon>
        <taxon>Dikarya</taxon>
        <taxon>Basidiomycota</taxon>
        <taxon>Agaricomycotina</taxon>
        <taxon>Agaricomycetes</taxon>
        <taxon>Agaricomycetidae</taxon>
        <taxon>Agaricales</taxon>
        <taxon>Agaricineae</taxon>
        <taxon>Nidulariaceae</taxon>
        <taxon>Crucibulum</taxon>
    </lineage>
</organism>
<accession>A0A5C3LLT3</accession>
<dbReference type="OrthoDB" id="3053835at2759"/>
<keyword evidence="1" id="KW-0812">Transmembrane</keyword>
<sequence length="185" mass="20597">MSGPLNIGYLLNWGLFGVVSVQVYMYYLAFPNDKPFIKRLVYDIFCMETIQSIVIARDTFVTFASGFGDPNAIADVHLLWLTISLIVIVACIVQLFYAFRIHVLSKKKVLPLIIVTVSTLASLDDIMRCSRDNIAYPQLALTQCGAGLSAAVIIHNIGNLTKRENTTLFIAQGVSKICSVYKIHY</sequence>
<keyword evidence="1" id="KW-0472">Membrane</keyword>
<keyword evidence="3" id="KW-1185">Reference proteome</keyword>
<protein>
    <submittedName>
        <fullName evidence="2">Uncharacterized protein</fullName>
    </submittedName>
</protein>
<proteinExistence type="predicted"/>
<feature type="transmembrane region" description="Helical" evidence="1">
    <location>
        <begin position="77"/>
        <end position="99"/>
    </location>
</feature>
<feature type="transmembrane region" description="Helical" evidence="1">
    <location>
        <begin position="6"/>
        <end position="28"/>
    </location>
</feature>
<gene>
    <name evidence="2" type="ORF">BDQ12DRAFT_658665</name>
</gene>
<dbReference type="Proteomes" id="UP000308652">
    <property type="component" value="Unassembled WGS sequence"/>
</dbReference>